<reference evidence="6" key="1">
    <citation type="journal article" date="2015" name="Nature">
        <title>Complex archaea that bridge the gap between prokaryotes and eukaryotes.</title>
        <authorList>
            <person name="Spang A."/>
            <person name="Saw J.H."/>
            <person name="Jorgensen S.L."/>
            <person name="Zaremba-Niedzwiedzka K."/>
            <person name="Martijn J."/>
            <person name="Lind A.E."/>
            <person name="van Eijk R."/>
            <person name="Schleper C."/>
            <person name="Guy L."/>
            <person name="Ettema T.J."/>
        </authorList>
    </citation>
    <scope>NUCLEOTIDE SEQUENCE</scope>
</reference>
<dbReference type="GO" id="GO:0003676">
    <property type="term" value="F:nucleic acid binding"/>
    <property type="evidence" value="ECO:0007669"/>
    <property type="project" value="InterPro"/>
</dbReference>
<dbReference type="InterPro" id="IPR051335">
    <property type="entry name" value="Alanyl-tRNA_Editing_Enzymes"/>
</dbReference>
<protein>
    <recommendedName>
        <fullName evidence="5">Alanyl-transfer RNA synthetases family profile domain-containing protein</fullName>
    </recommendedName>
</protein>
<dbReference type="InterPro" id="IPR009000">
    <property type="entry name" value="Transl_B-barrel_sf"/>
</dbReference>
<dbReference type="SUPFAM" id="SSF50447">
    <property type="entry name" value="Translation proteins"/>
    <property type="match status" value="1"/>
</dbReference>
<dbReference type="Pfam" id="PF01411">
    <property type="entry name" value="tRNA-synt_2c"/>
    <property type="match status" value="1"/>
</dbReference>
<dbReference type="GO" id="GO:0005524">
    <property type="term" value="F:ATP binding"/>
    <property type="evidence" value="ECO:0007669"/>
    <property type="project" value="InterPro"/>
</dbReference>
<keyword evidence="3" id="KW-0479">Metal-binding</keyword>
<evidence type="ECO:0000256" key="1">
    <source>
        <dbReference type="ARBA" id="ARBA00001947"/>
    </source>
</evidence>
<evidence type="ECO:0000259" key="5">
    <source>
        <dbReference type="PROSITE" id="PS50860"/>
    </source>
</evidence>
<comment type="caution">
    <text evidence="6">The sequence shown here is derived from an EMBL/GenBank/DDBJ whole genome shotgun (WGS) entry which is preliminary data.</text>
</comment>
<comment type="subcellular location">
    <subcellularLocation>
        <location evidence="2">Cytoplasm</location>
    </subcellularLocation>
</comment>
<evidence type="ECO:0000256" key="2">
    <source>
        <dbReference type="ARBA" id="ARBA00004496"/>
    </source>
</evidence>
<dbReference type="Gene3D" id="2.40.30.130">
    <property type="match status" value="1"/>
</dbReference>
<dbReference type="InterPro" id="IPR012947">
    <property type="entry name" value="tRNA_SAD"/>
</dbReference>
<dbReference type="PROSITE" id="PS50860">
    <property type="entry name" value="AA_TRNA_LIGASE_II_ALA"/>
    <property type="match status" value="1"/>
</dbReference>
<organism evidence="6">
    <name type="scientific">marine sediment metagenome</name>
    <dbReference type="NCBI Taxonomy" id="412755"/>
    <lineage>
        <taxon>unclassified sequences</taxon>
        <taxon>metagenomes</taxon>
        <taxon>ecological metagenomes</taxon>
    </lineage>
</organism>
<evidence type="ECO:0000313" key="6">
    <source>
        <dbReference type="EMBL" id="KKN27034.1"/>
    </source>
</evidence>
<gene>
    <name evidence="6" type="ORF">LCGC14_0868640</name>
</gene>
<dbReference type="InterPro" id="IPR018165">
    <property type="entry name" value="Ala-tRNA-synth_IIc_core"/>
</dbReference>
<dbReference type="AlphaFoldDB" id="A0A0F9PA48"/>
<feature type="domain" description="Alanyl-transfer RNA synthetases family profile" evidence="5">
    <location>
        <begin position="1"/>
        <end position="216"/>
    </location>
</feature>
<proteinExistence type="predicted"/>
<sequence>MTRKLYWETPYDKQFTAKVVSIKTEGIILDQTLFYPYGGNQLSDHGIIRIKDVDFSIKNVTKEDNEIIHHITPNFQNKVKVGEEVVGQIDWKRRYGLMKSHTSQHIFSAVIKNKYDINTIRATLNFEDVSLSISRVLSYEQLKSVLQEINEIFCFNNLKINGRILAHKEIEPLRDLIRGNIPNKSQIRIVEIEDLDMVCCGGTHVKNSTEIGSLFIYDFKKGKEIKYCIGANCLNMLTNINVDLLDISNSLNVSISNIRVKNNKNNVLISNLQDKNKILALKTLKLIAKNPIDTINGVLIFILEYDMDHKIISKNMHLFPLETVLVIKMTPKKFRIISKIQAVNANNIMQVFIKKFGGKGGGNSSSAQGTFNIDPEDIISDLKEILSKN</sequence>
<dbReference type="GO" id="GO:0006419">
    <property type="term" value="P:alanyl-tRNA aminoacylation"/>
    <property type="evidence" value="ECO:0007669"/>
    <property type="project" value="InterPro"/>
</dbReference>
<dbReference type="GO" id="GO:0004813">
    <property type="term" value="F:alanine-tRNA ligase activity"/>
    <property type="evidence" value="ECO:0007669"/>
    <property type="project" value="InterPro"/>
</dbReference>
<dbReference type="GO" id="GO:0005737">
    <property type="term" value="C:cytoplasm"/>
    <property type="evidence" value="ECO:0007669"/>
    <property type="project" value="UniProtKB-SubCell"/>
</dbReference>
<dbReference type="EMBL" id="LAZR01002673">
    <property type="protein sequence ID" value="KKN27034.1"/>
    <property type="molecule type" value="Genomic_DNA"/>
</dbReference>
<dbReference type="InterPro" id="IPR018164">
    <property type="entry name" value="Ala-tRNA-synth_IIc_N"/>
</dbReference>
<dbReference type="Gene3D" id="3.30.980.10">
    <property type="entry name" value="Threonyl-trna Synthetase, Chain A, domain 2"/>
    <property type="match status" value="1"/>
</dbReference>
<dbReference type="PANTHER" id="PTHR43462">
    <property type="entry name" value="ALANYL-TRNA EDITING PROTEIN"/>
    <property type="match status" value="1"/>
</dbReference>
<dbReference type="GO" id="GO:0046872">
    <property type="term" value="F:metal ion binding"/>
    <property type="evidence" value="ECO:0007669"/>
    <property type="project" value="UniProtKB-KW"/>
</dbReference>
<evidence type="ECO:0000256" key="3">
    <source>
        <dbReference type="ARBA" id="ARBA00022723"/>
    </source>
</evidence>
<dbReference type="SUPFAM" id="SSF55186">
    <property type="entry name" value="ThrRS/AlaRS common domain"/>
    <property type="match status" value="1"/>
</dbReference>
<dbReference type="Gene3D" id="3.10.310.40">
    <property type="match status" value="1"/>
</dbReference>
<dbReference type="Pfam" id="PF07973">
    <property type="entry name" value="tRNA_SAD"/>
    <property type="match status" value="1"/>
</dbReference>
<comment type="cofactor">
    <cofactor evidence="1">
        <name>Zn(2+)</name>
        <dbReference type="ChEBI" id="CHEBI:29105"/>
    </cofactor>
</comment>
<name>A0A0F9PA48_9ZZZZ</name>
<evidence type="ECO:0000256" key="4">
    <source>
        <dbReference type="ARBA" id="ARBA00022833"/>
    </source>
</evidence>
<accession>A0A0F9PA48</accession>
<keyword evidence="4" id="KW-0862">Zinc</keyword>
<dbReference type="InterPro" id="IPR018163">
    <property type="entry name" value="Thr/Ala-tRNA-synth_IIc_edit"/>
</dbReference>
<dbReference type="PANTHER" id="PTHR43462:SF1">
    <property type="entry name" value="ALANYL-TRNA EDITING PROTEIN AARSD1"/>
    <property type="match status" value="1"/>
</dbReference>
<dbReference type="GO" id="GO:0002161">
    <property type="term" value="F:aminoacyl-tRNA deacylase activity"/>
    <property type="evidence" value="ECO:0007669"/>
    <property type="project" value="UniProtKB-ARBA"/>
</dbReference>